<protein>
    <submittedName>
        <fullName evidence="2">Uncharacterized protein</fullName>
    </submittedName>
</protein>
<feature type="transmembrane region" description="Helical" evidence="1">
    <location>
        <begin position="52"/>
        <end position="72"/>
    </location>
</feature>
<evidence type="ECO:0000313" key="3">
    <source>
        <dbReference type="Proteomes" id="UP000230843"/>
    </source>
</evidence>
<name>A0A2M7Z763_9BACT</name>
<dbReference type="EMBL" id="PFVJ01000033">
    <property type="protein sequence ID" value="PJA89951.1"/>
    <property type="molecule type" value="Genomic_DNA"/>
</dbReference>
<dbReference type="Proteomes" id="UP000230843">
    <property type="component" value="Unassembled WGS sequence"/>
</dbReference>
<keyword evidence="1" id="KW-1133">Transmembrane helix</keyword>
<organism evidence="2 3">
    <name type="scientific">Candidatus Magasanikbacteria bacterium CG_4_9_14_3_um_filter_32_9</name>
    <dbReference type="NCBI Taxonomy" id="1974644"/>
    <lineage>
        <taxon>Bacteria</taxon>
        <taxon>Candidatus Magasanikiibacteriota</taxon>
    </lineage>
</organism>
<comment type="caution">
    <text evidence="2">The sequence shown here is derived from an EMBL/GenBank/DDBJ whole genome shotgun (WGS) entry which is preliminary data.</text>
</comment>
<dbReference type="AlphaFoldDB" id="A0A2M7Z763"/>
<keyword evidence="1" id="KW-0812">Transmembrane</keyword>
<proteinExistence type="predicted"/>
<gene>
    <name evidence="2" type="ORF">CO137_01475</name>
</gene>
<evidence type="ECO:0000256" key="1">
    <source>
        <dbReference type="SAM" id="Phobius"/>
    </source>
</evidence>
<accession>A0A2M7Z763</accession>
<keyword evidence="1" id="KW-0472">Membrane</keyword>
<evidence type="ECO:0000313" key="2">
    <source>
        <dbReference type="EMBL" id="PJA89951.1"/>
    </source>
</evidence>
<reference evidence="3" key="1">
    <citation type="submission" date="2017-09" db="EMBL/GenBank/DDBJ databases">
        <title>Depth-based differentiation of microbial function through sediment-hosted aquifers and enrichment of novel symbionts in the deep terrestrial subsurface.</title>
        <authorList>
            <person name="Probst A.J."/>
            <person name="Ladd B."/>
            <person name="Jarett J.K."/>
            <person name="Geller-Mcgrath D.E."/>
            <person name="Sieber C.M.K."/>
            <person name="Emerson J.B."/>
            <person name="Anantharaman K."/>
            <person name="Thomas B.C."/>
            <person name="Malmstrom R."/>
            <person name="Stieglmeier M."/>
            <person name="Klingl A."/>
            <person name="Woyke T."/>
            <person name="Ryan C.M."/>
            <person name="Banfield J.F."/>
        </authorList>
    </citation>
    <scope>NUCLEOTIDE SEQUENCE [LARGE SCALE GENOMIC DNA]</scope>
</reference>
<sequence>MHKDDKVHKIKGVTKEDKYSDLRELLKRSLEISIRIEAQNQKLLKKFRWMQIASYIRLALIAIPFILALIYLPPLIAHVLDQYNQISSQSSVFPNLSNVFDILK</sequence>